<feature type="signal peptide" evidence="2">
    <location>
        <begin position="1"/>
        <end position="28"/>
    </location>
</feature>
<evidence type="ECO:0000313" key="3">
    <source>
        <dbReference type="EMBL" id="MFC5663266.1"/>
    </source>
</evidence>
<evidence type="ECO:0000256" key="2">
    <source>
        <dbReference type="SAM" id="SignalP"/>
    </source>
</evidence>
<evidence type="ECO:0000256" key="1">
    <source>
        <dbReference type="SAM" id="MobiDB-lite"/>
    </source>
</evidence>
<dbReference type="RefSeq" id="WP_380224922.1">
    <property type="nucleotide sequence ID" value="NZ_JBHSOF010000009.1"/>
</dbReference>
<feature type="region of interest" description="Disordered" evidence="1">
    <location>
        <begin position="47"/>
        <end position="67"/>
    </location>
</feature>
<organism evidence="3 4">
    <name type="scientific">Kitasatospora misakiensis</name>
    <dbReference type="NCBI Taxonomy" id="67330"/>
    <lineage>
        <taxon>Bacteria</taxon>
        <taxon>Bacillati</taxon>
        <taxon>Actinomycetota</taxon>
        <taxon>Actinomycetes</taxon>
        <taxon>Kitasatosporales</taxon>
        <taxon>Streptomycetaceae</taxon>
        <taxon>Kitasatospora</taxon>
    </lineage>
</organism>
<keyword evidence="2" id="KW-0732">Signal</keyword>
<feature type="compositionally biased region" description="Gly residues" evidence="1">
    <location>
        <begin position="57"/>
        <end position="67"/>
    </location>
</feature>
<feature type="region of interest" description="Disordered" evidence="1">
    <location>
        <begin position="109"/>
        <end position="159"/>
    </location>
</feature>
<dbReference type="EMBL" id="JBHSOF010000009">
    <property type="protein sequence ID" value="MFC5663266.1"/>
    <property type="molecule type" value="Genomic_DNA"/>
</dbReference>
<evidence type="ECO:0008006" key="5">
    <source>
        <dbReference type="Google" id="ProtNLM"/>
    </source>
</evidence>
<protein>
    <recommendedName>
        <fullName evidence="5">ATP/GTP-binding protein</fullName>
    </recommendedName>
</protein>
<reference evidence="4" key="1">
    <citation type="journal article" date="2019" name="Int. J. Syst. Evol. Microbiol.">
        <title>The Global Catalogue of Microorganisms (GCM) 10K type strain sequencing project: providing services to taxonomists for standard genome sequencing and annotation.</title>
        <authorList>
            <consortium name="The Broad Institute Genomics Platform"/>
            <consortium name="The Broad Institute Genome Sequencing Center for Infectious Disease"/>
            <person name="Wu L."/>
            <person name="Ma J."/>
        </authorList>
    </citation>
    <scope>NUCLEOTIDE SEQUENCE [LARGE SCALE GENOMIC DNA]</scope>
    <source>
        <strain evidence="4">CGMCC 4.1437</strain>
    </source>
</reference>
<gene>
    <name evidence="3" type="ORF">ACFP3U_09780</name>
</gene>
<dbReference type="Proteomes" id="UP001595975">
    <property type="component" value="Unassembled WGS sequence"/>
</dbReference>
<accession>A0ABW0X2C5</accession>
<sequence length="316" mass="32802">MLKPVRRWVIGAPLFAGLLMAPTGLAVADPDPTGGATRCHVNAICSGTKETSTRPPRGGGGGGGGTGGTGGGTQVCSYNGQEFACSDPELGWFSASTGCYYRLVTPPPPEGDPRWQGHKPSDGGVYNPTCVQSDGTRSAAPAEFHAQPPAGPPPDNPVEIANEAAERIDFPDPVPGVAPEGTSVVGAPVWFWLANPQPPAAKTAQGNVISVTVTPRLKSLEWHLGDKLNVKDETVLTCTGPGTPYEPKYGATPSPTCGHVFTTGSGTRKDGRFYGTLTVHWVGEVTVNGGTQTVAPIPLETTVRLQFPVAEVQVLN</sequence>
<feature type="compositionally biased region" description="Basic and acidic residues" evidence="1">
    <location>
        <begin position="111"/>
        <end position="121"/>
    </location>
</feature>
<evidence type="ECO:0000313" key="4">
    <source>
        <dbReference type="Proteomes" id="UP001595975"/>
    </source>
</evidence>
<keyword evidence="4" id="KW-1185">Reference proteome</keyword>
<comment type="caution">
    <text evidence="3">The sequence shown here is derived from an EMBL/GenBank/DDBJ whole genome shotgun (WGS) entry which is preliminary data.</text>
</comment>
<feature type="chain" id="PRO_5046517827" description="ATP/GTP-binding protein" evidence="2">
    <location>
        <begin position="29"/>
        <end position="316"/>
    </location>
</feature>
<name>A0ABW0X2C5_9ACTN</name>
<proteinExistence type="predicted"/>